<organism evidence="3 4">
    <name type="scientific">Micromonospora musae</name>
    <dbReference type="NCBI Taxonomy" id="1894970"/>
    <lineage>
        <taxon>Bacteria</taxon>
        <taxon>Bacillati</taxon>
        <taxon>Actinomycetota</taxon>
        <taxon>Actinomycetes</taxon>
        <taxon>Micromonosporales</taxon>
        <taxon>Micromonosporaceae</taxon>
        <taxon>Micromonospora</taxon>
    </lineage>
</organism>
<evidence type="ECO:0000256" key="1">
    <source>
        <dbReference type="SAM" id="MobiDB-lite"/>
    </source>
</evidence>
<feature type="signal peptide" evidence="2">
    <location>
        <begin position="1"/>
        <end position="19"/>
    </location>
</feature>
<feature type="region of interest" description="Disordered" evidence="1">
    <location>
        <begin position="28"/>
        <end position="47"/>
    </location>
</feature>
<proteinExistence type="predicted"/>
<protein>
    <recommendedName>
        <fullName evidence="5">LppX_LprAFG lipoprotein</fullName>
    </recommendedName>
</protein>
<feature type="chain" id="PRO_5039340006" description="LppX_LprAFG lipoprotein" evidence="2">
    <location>
        <begin position="20"/>
        <end position="256"/>
    </location>
</feature>
<dbReference type="RefSeq" id="WP_120688158.1">
    <property type="nucleotide sequence ID" value="NZ_RAZT01000002.1"/>
</dbReference>
<evidence type="ECO:0000313" key="3">
    <source>
        <dbReference type="EMBL" id="RKN35582.1"/>
    </source>
</evidence>
<feature type="compositionally biased region" description="Low complexity" evidence="1">
    <location>
        <begin position="34"/>
        <end position="46"/>
    </location>
</feature>
<sequence length="256" mass="27086">MKLRRALLTLTLTGGLLLAAGCGGTTDPTRVEGPAEAATAAPSPTTDVRGDLVAALHRSQGVAHRYAVRGGLPEGQNVSGTGAFDPEKRRFQSTVKVTGGKYPSAGSRVVIGTDSYVRPAGEKRWVHVDLKRVKRDDPFLRFDWADPTGLKAFTSSIASVDRTGPNTYTGRFDPDGEDTKPFLPVGAPSIVSIGTPMSPFTIITDDQGWVTSIKVELTPGNGPKLTMTTTMSGHGKPVKVSPPADAGEAADFYYDK</sequence>
<reference evidence="3 4" key="1">
    <citation type="submission" date="2018-09" db="EMBL/GenBank/DDBJ databases">
        <title>Micromonospora sp. nov. MS1-9, isolated from a root of Musa sp.</title>
        <authorList>
            <person name="Kuncharoen N."/>
            <person name="Kudo T."/>
            <person name="Ohkuma M."/>
            <person name="Yuki M."/>
            <person name="Tanasupawat S."/>
        </authorList>
    </citation>
    <scope>NUCLEOTIDE SEQUENCE [LARGE SCALE GENOMIC DNA]</scope>
    <source>
        <strain evidence="3 4">MS1-9</strain>
    </source>
</reference>
<dbReference type="EMBL" id="RAZT01000002">
    <property type="protein sequence ID" value="RKN35582.1"/>
    <property type="molecule type" value="Genomic_DNA"/>
</dbReference>
<dbReference type="Proteomes" id="UP000275865">
    <property type="component" value="Unassembled WGS sequence"/>
</dbReference>
<dbReference type="Gene3D" id="2.50.20.20">
    <property type="match status" value="1"/>
</dbReference>
<evidence type="ECO:0000313" key="4">
    <source>
        <dbReference type="Proteomes" id="UP000275865"/>
    </source>
</evidence>
<keyword evidence="2" id="KW-0732">Signal</keyword>
<comment type="caution">
    <text evidence="3">The sequence shown here is derived from an EMBL/GenBank/DDBJ whole genome shotgun (WGS) entry which is preliminary data.</text>
</comment>
<evidence type="ECO:0008006" key="5">
    <source>
        <dbReference type="Google" id="ProtNLM"/>
    </source>
</evidence>
<accession>A0A3A9YEJ8</accession>
<name>A0A3A9YEJ8_9ACTN</name>
<dbReference type="PROSITE" id="PS51257">
    <property type="entry name" value="PROKAR_LIPOPROTEIN"/>
    <property type="match status" value="1"/>
</dbReference>
<evidence type="ECO:0000256" key="2">
    <source>
        <dbReference type="SAM" id="SignalP"/>
    </source>
</evidence>
<dbReference type="AlphaFoldDB" id="A0A3A9YEJ8"/>
<gene>
    <name evidence="3" type="ORF">D7044_05420</name>
</gene>